<evidence type="ECO:0000313" key="3">
    <source>
        <dbReference type="Proteomes" id="UP000324162"/>
    </source>
</evidence>
<feature type="transmembrane region" description="Helical" evidence="1">
    <location>
        <begin position="30"/>
        <end position="51"/>
    </location>
</feature>
<accession>A0AB73BF48</accession>
<dbReference type="RefSeq" id="WP_149614487.1">
    <property type="nucleotide sequence ID" value="NZ_SEUK01000051.1"/>
</dbReference>
<comment type="caution">
    <text evidence="2">The sequence shown here is derived from an EMBL/GenBank/DDBJ whole genome shotgun (WGS) entry which is preliminary data.</text>
</comment>
<keyword evidence="1" id="KW-1133">Transmembrane helix</keyword>
<reference evidence="2 3" key="1">
    <citation type="submission" date="2019-01" db="EMBL/GenBank/DDBJ databases">
        <title>Genome sequences of marine Pseudoalteromonas species.</title>
        <authorList>
            <person name="Boraston A.B."/>
            <person name="Hehemann J.-H."/>
            <person name="Vickers C.J."/>
            <person name="Salama-Alber O."/>
            <person name="Abe K."/>
            <person name="Hettle A.J."/>
        </authorList>
    </citation>
    <scope>NUCLEOTIDE SEQUENCE [LARGE SCALE GENOMIC DNA]</scope>
    <source>
        <strain evidence="2 3">PS42</strain>
    </source>
</reference>
<protein>
    <submittedName>
        <fullName evidence="2">Uncharacterized protein</fullName>
    </submittedName>
</protein>
<gene>
    <name evidence="2" type="ORF">EU508_12195</name>
</gene>
<keyword evidence="1" id="KW-0472">Membrane</keyword>
<keyword evidence="1" id="KW-0812">Transmembrane</keyword>
<organism evidence="2 3">
    <name type="scientific">Pseudoalteromonas fuliginea</name>
    <dbReference type="NCBI Taxonomy" id="1872678"/>
    <lineage>
        <taxon>Bacteria</taxon>
        <taxon>Pseudomonadati</taxon>
        <taxon>Pseudomonadota</taxon>
        <taxon>Gammaproteobacteria</taxon>
        <taxon>Alteromonadales</taxon>
        <taxon>Pseudoalteromonadaceae</taxon>
        <taxon>Pseudoalteromonas</taxon>
    </lineage>
</organism>
<evidence type="ECO:0000313" key="2">
    <source>
        <dbReference type="EMBL" id="KAA1159332.1"/>
    </source>
</evidence>
<name>A0AB73BF48_9GAMM</name>
<dbReference type="EMBL" id="SEUK01000051">
    <property type="protein sequence ID" value="KAA1159332.1"/>
    <property type="molecule type" value="Genomic_DNA"/>
</dbReference>
<sequence>MSSSSDYKKSINDFCESTVVATGLLYEKDLYGHMLVLVYSAIDTMGLLIAAPEQTKSTGNTFKSWIEKYLLTNPEFEFNAVDVWAARCSVLHTFSSESDLSKAGNAREIQYFSGPKDHPMAVAFVAATLDMDDGKHVPAHIEDTYIAFLSGLEKFSKDLLDKCESNVTYKTRLTKVLQKHLL</sequence>
<proteinExistence type="predicted"/>
<dbReference type="Proteomes" id="UP000324162">
    <property type="component" value="Unassembled WGS sequence"/>
</dbReference>
<dbReference type="AlphaFoldDB" id="A0AB73BF48"/>
<evidence type="ECO:0000256" key="1">
    <source>
        <dbReference type="SAM" id="Phobius"/>
    </source>
</evidence>